<dbReference type="AlphaFoldDB" id="A0A1V4QH01"/>
<evidence type="ECO:0000313" key="1">
    <source>
        <dbReference type="EMBL" id="OPX18277.1"/>
    </source>
</evidence>
<reference evidence="2" key="1">
    <citation type="submission" date="2017-01" db="EMBL/GenBank/DDBJ databases">
        <title>Novel pathways for hydrocarbon cycling and metabolic interdependencies in hydrothermal sediment communities.</title>
        <authorList>
            <person name="Dombrowski N."/>
            <person name="Seitz K."/>
            <person name="Teske A."/>
            <person name="Baker B."/>
        </authorList>
    </citation>
    <scope>NUCLEOTIDE SEQUENCE [LARGE SCALE GENOMIC DNA]</scope>
</reference>
<sequence>MKKYIIFILFIVAFLYPQTKVVVFELETIGFDRNVGRIVTRLLKDAFTKEESLQVIELPEDSIVYQAAKACSIANRYGADKAFVGDLMKLGEKYIVTFKYLNVSDNRVEFSDRISITKLEEMELVATRIVESLISQKPLSSEVNVGEVVETEVPPFKTREPFMTLSLKTGYFYGLYSGGRACDMFTIETAFSYETRHLYTEALFGWNNGTEATNIYFDLLIHKIFGEKDFAWYLGAGIGVHSITFKKYYHHFDQGYDWWSSENDDGPAFNINGGLMLFRTYRFRIITNARVRFLYAGKFGLQPDVGFTFGIMTQGFTGREVTEKKEEIKHTSITTECVTGCLGALVLALLVASGW</sequence>
<accession>A0A1V4QH01</accession>
<protein>
    <submittedName>
        <fullName evidence="1">Uncharacterized protein</fullName>
    </submittedName>
</protein>
<dbReference type="SUPFAM" id="SSF56925">
    <property type="entry name" value="OMPA-like"/>
    <property type="match status" value="1"/>
</dbReference>
<dbReference type="Proteomes" id="UP000191663">
    <property type="component" value="Unassembled WGS sequence"/>
</dbReference>
<dbReference type="InterPro" id="IPR011250">
    <property type="entry name" value="OMP/PagP_B-barrel"/>
</dbReference>
<name>A0A1V4QH01_UNCW3</name>
<organism evidence="1 2">
    <name type="scientific">candidate division WOR-3 bacterium 4484_100</name>
    <dbReference type="NCBI Taxonomy" id="1936077"/>
    <lineage>
        <taxon>Bacteria</taxon>
        <taxon>Bacteria division WOR-3</taxon>
    </lineage>
</organism>
<comment type="caution">
    <text evidence="1">The sequence shown here is derived from an EMBL/GenBank/DDBJ whole genome shotgun (WGS) entry which is preliminary data.</text>
</comment>
<proteinExistence type="predicted"/>
<evidence type="ECO:0000313" key="2">
    <source>
        <dbReference type="Proteomes" id="UP000191663"/>
    </source>
</evidence>
<dbReference type="EMBL" id="MUKB01000026">
    <property type="protein sequence ID" value="OPX18277.1"/>
    <property type="molecule type" value="Genomic_DNA"/>
</dbReference>
<gene>
    <name evidence="1" type="ORF">BXT86_02150</name>
</gene>